<dbReference type="EMBL" id="CM042882">
    <property type="protein sequence ID" value="KAI4382803.1"/>
    <property type="molecule type" value="Genomic_DNA"/>
</dbReference>
<dbReference type="Proteomes" id="UP001057402">
    <property type="component" value="Chromosome 3"/>
</dbReference>
<proteinExistence type="predicted"/>
<name>A0ACB9RZJ5_9MYRT</name>
<evidence type="ECO:0000313" key="2">
    <source>
        <dbReference type="Proteomes" id="UP001057402"/>
    </source>
</evidence>
<accession>A0ACB9RZJ5</accession>
<comment type="caution">
    <text evidence="1">The sequence shown here is derived from an EMBL/GenBank/DDBJ whole genome shotgun (WGS) entry which is preliminary data.</text>
</comment>
<organism evidence="1 2">
    <name type="scientific">Melastoma candidum</name>
    <dbReference type="NCBI Taxonomy" id="119954"/>
    <lineage>
        <taxon>Eukaryota</taxon>
        <taxon>Viridiplantae</taxon>
        <taxon>Streptophyta</taxon>
        <taxon>Embryophyta</taxon>
        <taxon>Tracheophyta</taxon>
        <taxon>Spermatophyta</taxon>
        <taxon>Magnoliopsida</taxon>
        <taxon>eudicotyledons</taxon>
        <taxon>Gunneridae</taxon>
        <taxon>Pentapetalae</taxon>
        <taxon>rosids</taxon>
        <taxon>malvids</taxon>
        <taxon>Myrtales</taxon>
        <taxon>Melastomataceae</taxon>
        <taxon>Melastomatoideae</taxon>
        <taxon>Melastomateae</taxon>
        <taxon>Melastoma</taxon>
    </lineage>
</organism>
<reference evidence="2" key="1">
    <citation type="journal article" date="2023" name="Front. Plant Sci.">
        <title>Chromosomal-level genome assembly of Melastoma candidum provides insights into trichome evolution.</title>
        <authorList>
            <person name="Zhong Y."/>
            <person name="Wu W."/>
            <person name="Sun C."/>
            <person name="Zou P."/>
            <person name="Liu Y."/>
            <person name="Dai S."/>
            <person name="Zhou R."/>
        </authorList>
    </citation>
    <scope>NUCLEOTIDE SEQUENCE [LARGE SCALE GENOMIC DNA]</scope>
</reference>
<keyword evidence="2" id="KW-1185">Reference proteome</keyword>
<gene>
    <name evidence="1" type="ORF">MLD38_008717</name>
</gene>
<protein>
    <submittedName>
        <fullName evidence="1">Uncharacterized protein</fullName>
    </submittedName>
</protein>
<sequence>MNGVLSPLAGLINDDGAGEKPGVLNAEEDDLYGVPETGTEYGKQDFLWAMWLTAGDCKSLSVCLVKSST</sequence>
<evidence type="ECO:0000313" key="1">
    <source>
        <dbReference type="EMBL" id="KAI4382803.1"/>
    </source>
</evidence>